<evidence type="ECO:0000259" key="22">
    <source>
        <dbReference type="PROSITE" id="PS50948"/>
    </source>
</evidence>
<feature type="domain" description="EGF-like" evidence="20">
    <location>
        <begin position="294"/>
        <end position="330"/>
    </location>
</feature>
<evidence type="ECO:0000313" key="24">
    <source>
        <dbReference type="Proteomes" id="UP000306102"/>
    </source>
</evidence>
<dbReference type="SMART" id="SM00473">
    <property type="entry name" value="PAN_AP"/>
    <property type="match status" value="1"/>
</dbReference>
<evidence type="ECO:0000256" key="8">
    <source>
        <dbReference type="ARBA" id="ARBA00022777"/>
    </source>
</evidence>
<keyword evidence="17" id="KW-1133">Transmembrane helix</keyword>
<dbReference type="CDD" id="cd14066">
    <property type="entry name" value="STKc_IRAK"/>
    <property type="match status" value="1"/>
</dbReference>
<dbReference type="GO" id="GO:0005886">
    <property type="term" value="C:plasma membrane"/>
    <property type="evidence" value="ECO:0007669"/>
    <property type="project" value="UniProtKB-SubCell"/>
</dbReference>
<dbReference type="PANTHER" id="PTHR27002:SF422">
    <property type="entry name" value="RECEPTOR-LIKE SERINE_THREONINE-PROTEIN KINASE"/>
    <property type="match status" value="1"/>
</dbReference>
<feature type="domain" description="Protein kinase" evidence="19">
    <location>
        <begin position="536"/>
        <end position="822"/>
    </location>
</feature>
<comment type="caution">
    <text evidence="16">Lacks conserved residue(s) required for the propagation of feature annotation.</text>
</comment>
<evidence type="ECO:0000256" key="5">
    <source>
        <dbReference type="ARBA" id="ARBA00022729"/>
    </source>
</evidence>
<dbReference type="InterPro" id="IPR024171">
    <property type="entry name" value="SRK-like_kinase"/>
</dbReference>
<dbReference type="SUPFAM" id="SSF51110">
    <property type="entry name" value="alpha-D-mannose-specific plant lectins"/>
    <property type="match status" value="1"/>
</dbReference>
<keyword evidence="9 15" id="KW-0067">ATP-binding</keyword>
<dbReference type="InterPro" id="IPR000858">
    <property type="entry name" value="S_locus_glycoprot_dom"/>
</dbReference>
<sequence length="853" mass="95290">MGTRNSPAPAYVFLSFPLLLCFLFIPSQCATTDTLTQSQPISVGQTLISQGQIFELGFFIPTNSSKQYIGVWYKTAPGQKVLWVLNRENPLSATDNASSLTIGSNGNLRLLDGKMNNLWSTNVSVQSNNTIAVLSDKGELVLKDNASGSILWESFNYPGNTFLSGMMIGMNYKTGEKRSLTSWQTNNDPSPGNFVEEITLDTPPQAIVWNGLKPHWRSGPWDGSKFIGIPSVANGYMVGLSILQDNQQGTVFLAFNSVNASFVTIIVLTPEGSMTSINWEEGKDWYTTWIAPAPGNPCDVYGFCGTFGVCNNNNNPICQCLKGFVPNSAEEWSKGNWTGGCVRRTELPCQKNISTLANATAKNDGFWQISQVKLPDNYQSLLTVVNDNSGCQQWCLNNCSCVAYAFPAGIGCLVWTGGLVDIQQYSIEVNDLFLRLADSELGNNNDNKKRNRIIISVTIISGVILLAAFLFGLRWWRAKQRVKTIHRIKSFESAERMVNPRDTPQEIVWAGHVTHPESSELPMLDLTKILVATNNFSQPNKLGEGGFGPVYKGKLEDGQQIAVKRLSSHSGQGNEEFKNEIILISKLRHRNLVRLLGCCIEGEEKILVYEYLTNRSLDTILFDAKKKEWLDWAKRFNIIQGIARGLLYLHRDSCLRVIHRDLKASNILLDDDMNPKISDFGLARTFQVTQELVNTRRVMGTFGYMSPEYAMGGLFSEKSDVFAFGVLLLEIVSGMRNTSLYHYQEQHLNLLGYAWQMWNERRGLDFVDETLVESCSRLEVTRCIHIGLLCVQDHAGNRPTMSAVVLMLSSELEVPQPKQPAFTMQSLLDSDLQSQYNNIYSEDSELVSIIEGR</sequence>
<dbReference type="PANTHER" id="PTHR27002">
    <property type="entry name" value="RECEPTOR-LIKE SERINE/THREONINE-PROTEIN KINASE SD1-8"/>
    <property type="match status" value="1"/>
</dbReference>
<dbReference type="FunFam" id="2.90.10.10:FF:000005">
    <property type="entry name" value="G-type lectin S-receptor-like serine/threonine-protein kinase"/>
    <property type="match status" value="1"/>
</dbReference>
<dbReference type="Pfam" id="PF01453">
    <property type="entry name" value="B_lectin"/>
    <property type="match status" value="1"/>
</dbReference>
<keyword evidence="16" id="KW-0245">EGF-like domain</keyword>
<keyword evidence="8 15" id="KW-0418">Kinase</keyword>
<gene>
    <name evidence="23" type="ORF">TEA_018306</name>
</gene>
<evidence type="ECO:0000256" key="7">
    <source>
        <dbReference type="ARBA" id="ARBA00022741"/>
    </source>
</evidence>
<feature type="transmembrane region" description="Helical" evidence="17">
    <location>
        <begin position="453"/>
        <end position="473"/>
    </location>
</feature>
<evidence type="ECO:0000256" key="4">
    <source>
        <dbReference type="ARBA" id="ARBA00022679"/>
    </source>
</evidence>
<evidence type="ECO:0000256" key="2">
    <source>
        <dbReference type="ARBA" id="ARBA00022475"/>
    </source>
</evidence>
<feature type="domain" description="Bulb-type lectin" evidence="21">
    <location>
        <begin position="32"/>
        <end position="155"/>
    </location>
</feature>
<dbReference type="PROSITE" id="PS50026">
    <property type="entry name" value="EGF_3"/>
    <property type="match status" value="1"/>
</dbReference>
<dbReference type="SMART" id="SM00108">
    <property type="entry name" value="B_lectin"/>
    <property type="match status" value="1"/>
</dbReference>
<keyword evidence="2" id="KW-1003">Cell membrane</keyword>
<evidence type="ECO:0000256" key="3">
    <source>
        <dbReference type="ARBA" id="ARBA00022527"/>
    </source>
</evidence>
<evidence type="ECO:0000256" key="16">
    <source>
        <dbReference type="PROSITE-ProRule" id="PRU00076"/>
    </source>
</evidence>
<dbReference type="InterPro" id="IPR036426">
    <property type="entry name" value="Bulb-type_lectin_dom_sf"/>
</dbReference>
<keyword evidence="12" id="KW-0325">Glycoprotein</keyword>
<dbReference type="SMART" id="SM00220">
    <property type="entry name" value="S_TKc"/>
    <property type="match status" value="1"/>
</dbReference>
<keyword evidence="11" id="KW-0675">Receptor</keyword>
<dbReference type="InterPro" id="IPR003609">
    <property type="entry name" value="Pan_app"/>
</dbReference>
<keyword evidence="5 18" id="KW-0732">Signal</keyword>
<dbReference type="EMBL" id="SDRB02003587">
    <property type="protein sequence ID" value="THG17327.1"/>
    <property type="molecule type" value="Genomic_DNA"/>
</dbReference>
<dbReference type="PROSITE" id="PS50011">
    <property type="entry name" value="PROTEIN_KINASE_DOM"/>
    <property type="match status" value="1"/>
</dbReference>
<organism evidence="23 24">
    <name type="scientific">Camellia sinensis var. sinensis</name>
    <name type="common">China tea</name>
    <dbReference type="NCBI Taxonomy" id="542762"/>
    <lineage>
        <taxon>Eukaryota</taxon>
        <taxon>Viridiplantae</taxon>
        <taxon>Streptophyta</taxon>
        <taxon>Embryophyta</taxon>
        <taxon>Tracheophyta</taxon>
        <taxon>Spermatophyta</taxon>
        <taxon>Magnoliopsida</taxon>
        <taxon>eudicotyledons</taxon>
        <taxon>Gunneridae</taxon>
        <taxon>Pentapetalae</taxon>
        <taxon>asterids</taxon>
        <taxon>Ericales</taxon>
        <taxon>Theaceae</taxon>
        <taxon>Camellia</taxon>
    </lineage>
</organism>
<keyword evidence="10" id="KW-1015">Disulfide bond</keyword>
<comment type="similarity">
    <text evidence="15">Belongs to the protein kinase superfamily. Ser/Thr protein kinase family.</text>
</comment>
<name>A0A4V3WPQ0_CAMSN</name>
<dbReference type="InterPro" id="IPR001245">
    <property type="entry name" value="Ser-Thr/Tyr_kinase_cat_dom"/>
</dbReference>
<evidence type="ECO:0000256" key="18">
    <source>
        <dbReference type="SAM" id="SignalP"/>
    </source>
</evidence>
<dbReference type="Gene3D" id="1.10.510.10">
    <property type="entry name" value="Transferase(Phosphotransferase) domain 1"/>
    <property type="match status" value="1"/>
</dbReference>
<dbReference type="GO" id="GO:0005524">
    <property type="term" value="F:ATP binding"/>
    <property type="evidence" value="ECO:0007669"/>
    <property type="project" value="UniProtKB-KW"/>
</dbReference>
<evidence type="ECO:0000313" key="23">
    <source>
        <dbReference type="EMBL" id="THG17327.1"/>
    </source>
</evidence>
<keyword evidence="17" id="KW-0812">Transmembrane</keyword>
<accession>A0A4V3WPQ0</accession>
<evidence type="ECO:0000256" key="1">
    <source>
        <dbReference type="ARBA" id="ARBA00004251"/>
    </source>
</evidence>
<dbReference type="Proteomes" id="UP000306102">
    <property type="component" value="Unassembled WGS sequence"/>
</dbReference>
<dbReference type="PROSITE" id="PS00108">
    <property type="entry name" value="PROTEIN_KINASE_ST"/>
    <property type="match status" value="1"/>
</dbReference>
<evidence type="ECO:0000256" key="14">
    <source>
        <dbReference type="ARBA" id="ARBA00048679"/>
    </source>
</evidence>
<keyword evidence="3 15" id="KW-0723">Serine/threonine-protein kinase</keyword>
<dbReference type="Pfam" id="PF08276">
    <property type="entry name" value="PAN_2"/>
    <property type="match status" value="1"/>
</dbReference>
<evidence type="ECO:0000256" key="10">
    <source>
        <dbReference type="ARBA" id="ARBA00023157"/>
    </source>
</evidence>
<proteinExistence type="inferred from homology"/>
<dbReference type="GO" id="GO:0004674">
    <property type="term" value="F:protein serine/threonine kinase activity"/>
    <property type="evidence" value="ECO:0007669"/>
    <property type="project" value="UniProtKB-KW"/>
</dbReference>
<comment type="catalytic activity">
    <reaction evidence="14 15">
        <text>L-seryl-[protein] + ATP = O-phospho-L-seryl-[protein] + ADP + H(+)</text>
        <dbReference type="Rhea" id="RHEA:17989"/>
        <dbReference type="Rhea" id="RHEA-COMP:9863"/>
        <dbReference type="Rhea" id="RHEA-COMP:11604"/>
        <dbReference type="ChEBI" id="CHEBI:15378"/>
        <dbReference type="ChEBI" id="CHEBI:29999"/>
        <dbReference type="ChEBI" id="CHEBI:30616"/>
        <dbReference type="ChEBI" id="CHEBI:83421"/>
        <dbReference type="ChEBI" id="CHEBI:456216"/>
        <dbReference type="EC" id="2.7.11.1"/>
    </reaction>
</comment>
<evidence type="ECO:0000256" key="13">
    <source>
        <dbReference type="ARBA" id="ARBA00047899"/>
    </source>
</evidence>
<dbReference type="GO" id="GO:0106310">
    <property type="term" value="F:protein serine kinase activity"/>
    <property type="evidence" value="ECO:0007669"/>
    <property type="project" value="RHEA"/>
</dbReference>
<evidence type="ECO:0000259" key="21">
    <source>
        <dbReference type="PROSITE" id="PS50927"/>
    </source>
</evidence>
<dbReference type="EC" id="2.7.11.1" evidence="15"/>
<dbReference type="Gene3D" id="3.30.200.20">
    <property type="entry name" value="Phosphorylase Kinase, domain 1"/>
    <property type="match status" value="1"/>
</dbReference>
<dbReference type="STRING" id="542762.A0A4V3WPQ0"/>
<dbReference type="InterPro" id="IPR001480">
    <property type="entry name" value="Bulb-type_lectin_dom"/>
</dbReference>
<feature type="signal peptide" evidence="18">
    <location>
        <begin position="1"/>
        <end position="29"/>
    </location>
</feature>
<dbReference type="GO" id="GO:0045087">
    <property type="term" value="P:innate immune response"/>
    <property type="evidence" value="ECO:0007669"/>
    <property type="project" value="UniProtKB-ARBA"/>
</dbReference>
<dbReference type="InterPro" id="IPR011009">
    <property type="entry name" value="Kinase-like_dom_sf"/>
</dbReference>
<evidence type="ECO:0000256" key="15">
    <source>
        <dbReference type="PIRNR" id="PIRNR000641"/>
    </source>
</evidence>
<evidence type="ECO:0000259" key="19">
    <source>
        <dbReference type="PROSITE" id="PS50011"/>
    </source>
</evidence>
<evidence type="ECO:0000259" key="20">
    <source>
        <dbReference type="PROSITE" id="PS50026"/>
    </source>
</evidence>
<evidence type="ECO:0000256" key="6">
    <source>
        <dbReference type="ARBA" id="ARBA00022734"/>
    </source>
</evidence>
<evidence type="ECO:0000256" key="11">
    <source>
        <dbReference type="ARBA" id="ARBA00023170"/>
    </source>
</evidence>
<dbReference type="FunFam" id="3.30.200.20:FF:000195">
    <property type="entry name" value="G-type lectin S-receptor-like serine/threonine-protein kinase"/>
    <property type="match status" value="1"/>
</dbReference>
<dbReference type="CDD" id="cd00028">
    <property type="entry name" value="B_lectin"/>
    <property type="match status" value="1"/>
</dbReference>
<dbReference type="CDD" id="cd01098">
    <property type="entry name" value="PAN_AP_plant"/>
    <property type="match status" value="1"/>
</dbReference>
<dbReference type="PIRSF" id="PIRSF000641">
    <property type="entry name" value="SRK"/>
    <property type="match status" value="1"/>
</dbReference>
<evidence type="ECO:0000256" key="12">
    <source>
        <dbReference type="ARBA" id="ARBA00023180"/>
    </source>
</evidence>
<comment type="subcellular location">
    <subcellularLocation>
        <location evidence="1">Cell membrane</location>
        <topology evidence="1">Single-pass type I membrane protein</topology>
    </subcellularLocation>
</comment>
<keyword evidence="7 15" id="KW-0547">Nucleotide-binding</keyword>
<dbReference type="InterPro" id="IPR000719">
    <property type="entry name" value="Prot_kinase_dom"/>
</dbReference>
<dbReference type="FunFam" id="1.10.510.10:FF:000345">
    <property type="entry name" value="G-type lectin S-receptor-like serine/threonine-protein kinase"/>
    <property type="match status" value="1"/>
</dbReference>
<evidence type="ECO:0000256" key="9">
    <source>
        <dbReference type="ARBA" id="ARBA00022840"/>
    </source>
</evidence>
<dbReference type="PROSITE" id="PS50948">
    <property type="entry name" value="PAN"/>
    <property type="match status" value="1"/>
</dbReference>
<dbReference type="InterPro" id="IPR000742">
    <property type="entry name" value="EGF"/>
</dbReference>
<keyword evidence="4 15" id="KW-0808">Transferase</keyword>
<comment type="caution">
    <text evidence="23">The sequence shown here is derived from an EMBL/GenBank/DDBJ whole genome shotgun (WGS) entry which is preliminary data.</text>
</comment>
<reference evidence="23 24" key="1">
    <citation type="journal article" date="2018" name="Proc. Natl. Acad. Sci. U.S.A.">
        <title>Draft genome sequence of Camellia sinensis var. sinensis provides insights into the evolution of the tea genome and tea quality.</title>
        <authorList>
            <person name="Wei C."/>
            <person name="Yang H."/>
            <person name="Wang S."/>
            <person name="Zhao J."/>
            <person name="Liu C."/>
            <person name="Gao L."/>
            <person name="Xia E."/>
            <person name="Lu Y."/>
            <person name="Tai Y."/>
            <person name="She G."/>
            <person name="Sun J."/>
            <person name="Cao H."/>
            <person name="Tong W."/>
            <person name="Gao Q."/>
            <person name="Li Y."/>
            <person name="Deng W."/>
            <person name="Jiang X."/>
            <person name="Wang W."/>
            <person name="Chen Q."/>
            <person name="Zhang S."/>
            <person name="Li H."/>
            <person name="Wu J."/>
            <person name="Wang P."/>
            <person name="Li P."/>
            <person name="Shi C."/>
            <person name="Zheng F."/>
            <person name="Jian J."/>
            <person name="Huang B."/>
            <person name="Shan D."/>
            <person name="Shi M."/>
            <person name="Fang C."/>
            <person name="Yue Y."/>
            <person name="Li F."/>
            <person name="Li D."/>
            <person name="Wei S."/>
            <person name="Han B."/>
            <person name="Jiang C."/>
            <person name="Yin Y."/>
            <person name="Xia T."/>
            <person name="Zhang Z."/>
            <person name="Bennetzen J.L."/>
            <person name="Zhao S."/>
            <person name="Wan X."/>
        </authorList>
    </citation>
    <scope>NUCLEOTIDE SEQUENCE [LARGE SCALE GENOMIC DNA]</scope>
    <source>
        <strain evidence="24">cv. Shuchazao</strain>
        <tissue evidence="23">Leaf</tissue>
    </source>
</reference>
<evidence type="ECO:0000256" key="17">
    <source>
        <dbReference type="SAM" id="Phobius"/>
    </source>
</evidence>
<feature type="domain" description="Apple" evidence="22">
    <location>
        <begin position="349"/>
        <end position="437"/>
    </location>
</feature>
<feature type="chain" id="PRO_5020855462" description="Receptor-like serine/threonine-protein kinase" evidence="18">
    <location>
        <begin position="30"/>
        <end position="853"/>
    </location>
</feature>
<dbReference type="GO" id="GO:0048544">
    <property type="term" value="P:recognition of pollen"/>
    <property type="evidence" value="ECO:0007669"/>
    <property type="project" value="InterPro"/>
</dbReference>
<dbReference type="Pfam" id="PF07714">
    <property type="entry name" value="PK_Tyr_Ser-Thr"/>
    <property type="match status" value="1"/>
</dbReference>
<keyword evidence="24" id="KW-1185">Reference proteome</keyword>
<dbReference type="InterPro" id="IPR008271">
    <property type="entry name" value="Ser/Thr_kinase_AS"/>
</dbReference>
<keyword evidence="6" id="KW-0430">Lectin</keyword>
<dbReference type="Pfam" id="PF00954">
    <property type="entry name" value="S_locus_glycop"/>
    <property type="match status" value="1"/>
</dbReference>
<dbReference type="GO" id="GO:0030246">
    <property type="term" value="F:carbohydrate binding"/>
    <property type="evidence" value="ECO:0007669"/>
    <property type="project" value="UniProtKB-KW"/>
</dbReference>
<protein>
    <recommendedName>
        <fullName evidence="15">Receptor-like serine/threonine-protein kinase</fullName>
        <ecNumber evidence="15">2.7.11.1</ecNumber>
    </recommendedName>
</protein>
<dbReference type="SUPFAM" id="SSF56112">
    <property type="entry name" value="Protein kinase-like (PK-like)"/>
    <property type="match status" value="1"/>
</dbReference>
<dbReference type="PROSITE" id="PS50927">
    <property type="entry name" value="BULB_LECTIN"/>
    <property type="match status" value="1"/>
</dbReference>
<dbReference type="Gene3D" id="2.90.10.10">
    <property type="entry name" value="Bulb-type lectin domain"/>
    <property type="match status" value="1"/>
</dbReference>
<comment type="catalytic activity">
    <reaction evidence="13 15">
        <text>L-threonyl-[protein] + ATP = O-phospho-L-threonyl-[protein] + ADP + H(+)</text>
        <dbReference type="Rhea" id="RHEA:46608"/>
        <dbReference type="Rhea" id="RHEA-COMP:11060"/>
        <dbReference type="Rhea" id="RHEA-COMP:11605"/>
        <dbReference type="ChEBI" id="CHEBI:15378"/>
        <dbReference type="ChEBI" id="CHEBI:30013"/>
        <dbReference type="ChEBI" id="CHEBI:30616"/>
        <dbReference type="ChEBI" id="CHEBI:61977"/>
        <dbReference type="ChEBI" id="CHEBI:456216"/>
        <dbReference type="EC" id="2.7.11.1"/>
    </reaction>
</comment>
<dbReference type="AlphaFoldDB" id="A0A4V3WPQ0"/>
<keyword evidence="17" id="KW-0472">Membrane</keyword>